<feature type="region of interest" description="Disordered" evidence="1">
    <location>
        <begin position="1"/>
        <end position="69"/>
    </location>
</feature>
<name>A0A1L7XDF4_9HELO</name>
<evidence type="ECO:0000313" key="3">
    <source>
        <dbReference type="EMBL" id="CZR63065.1"/>
    </source>
</evidence>
<organism evidence="3 4">
    <name type="scientific">Phialocephala subalpina</name>
    <dbReference type="NCBI Taxonomy" id="576137"/>
    <lineage>
        <taxon>Eukaryota</taxon>
        <taxon>Fungi</taxon>
        <taxon>Dikarya</taxon>
        <taxon>Ascomycota</taxon>
        <taxon>Pezizomycotina</taxon>
        <taxon>Leotiomycetes</taxon>
        <taxon>Helotiales</taxon>
        <taxon>Mollisiaceae</taxon>
        <taxon>Phialocephala</taxon>
        <taxon>Phialocephala fortinii species complex</taxon>
    </lineage>
</organism>
<dbReference type="AlphaFoldDB" id="A0A1L7XDF4"/>
<proteinExistence type="predicted"/>
<reference evidence="3 4" key="1">
    <citation type="submission" date="2016-03" db="EMBL/GenBank/DDBJ databases">
        <authorList>
            <person name="Ploux O."/>
        </authorList>
    </citation>
    <scope>NUCLEOTIDE SEQUENCE [LARGE SCALE GENOMIC DNA]</scope>
    <source>
        <strain evidence="3 4">UAMH 11012</strain>
    </source>
</reference>
<keyword evidence="2" id="KW-0812">Transmembrane</keyword>
<evidence type="ECO:0000313" key="4">
    <source>
        <dbReference type="Proteomes" id="UP000184330"/>
    </source>
</evidence>
<feature type="compositionally biased region" description="Polar residues" evidence="1">
    <location>
        <begin position="53"/>
        <end position="63"/>
    </location>
</feature>
<dbReference type="Proteomes" id="UP000184330">
    <property type="component" value="Unassembled WGS sequence"/>
</dbReference>
<keyword evidence="4" id="KW-1185">Reference proteome</keyword>
<dbReference type="OrthoDB" id="3565012at2759"/>
<feature type="compositionally biased region" description="Basic and acidic residues" evidence="1">
    <location>
        <begin position="22"/>
        <end position="31"/>
    </location>
</feature>
<accession>A0A1L7XDF4</accession>
<dbReference type="EMBL" id="FJOG01000022">
    <property type="protein sequence ID" value="CZR63065.1"/>
    <property type="molecule type" value="Genomic_DNA"/>
</dbReference>
<keyword evidence="2" id="KW-0472">Membrane</keyword>
<feature type="transmembrane region" description="Helical" evidence="2">
    <location>
        <begin position="268"/>
        <end position="286"/>
    </location>
</feature>
<evidence type="ECO:0000256" key="1">
    <source>
        <dbReference type="SAM" id="MobiDB-lite"/>
    </source>
</evidence>
<gene>
    <name evidence="3" type="ORF">PAC_12962</name>
</gene>
<feature type="compositionally biased region" description="Polar residues" evidence="1">
    <location>
        <begin position="223"/>
        <end position="237"/>
    </location>
</feature>
<sequence length="332" mass="37032">MPEYDDISPQTHLPTLPSARGRGVDYKEENRLPSSNTRIELGTIPTASPVHSPANQSGETTPQPADPAHHDYAQEDVAIRSEQNGSTSAQNRPSYPTYPLPIAPDRVAKALQLQLRRDTWAHGRALIREDVPEIQRSMKTRYRKPPLDPTTIAKAALVRHLGSCWVCRIRHVPCPLGHHDIATLEKLWHNKEEDWDRRETATSSALDVVIESDPPLNFDRAQEFSSSTSPQPYTSDYGTRRDDNTSLTSILSTATNPADKPKCRLCKILRVLWLTIIAGSLGIGLWRSIVTADEGKGFTDAAYVVAVGGLVLYPVQDRHSRKCKAERENRHS</sequence>
<keyword evidence="2" id="KW-1133">Transmembrane helix</keyword>
<evidence type="ECO:0000256" key="2">
    <source>
        <dbReference type="SAM" id="Phobius"/>
    </source>
</evidence>
<protein>
    <submittedName>
        <fullName evidence="3">Uncharacterized protein</fullName>
    </submittedName>
</protein>
<feature type="transmembrane region" description="Helical" evidence="2">
    <location>
        <begin position="298"/>
        <end position="315"/>
    </location>
</feature>
<feature type="region of interest" description="Disordered" evidence="1">
    <location>
        <begin position="220"/>
        <end position="241"/>
    </location>
</feature>